<protein>
    <submittedName>
        <fullName evidence="2">Uncharacterized protein</fullName>
    </submittedName>
</protein>
<evidence type="ECO:0000313" key="3">
    <source>
        <dbReference type="Proteomes" id="UP000006727"/>
    </source>
</evidence>
<proteinExistence type="predicted"/>
<dbReference type="Gramene" id="Pp3c23_14840V3.2">
    <property type="protein sequence ID" value="Pp3c23_14840V3.2"/>
    <property type="gene ID" value="Pp3c23_14840"/>
</dbReference>
<evidence type="ECO:0000313" key="2">
    <source>
        <dbReference type="EnsemblPlants" id="Pp3c23_14840V3.2"/>
    </source>
</evidence>
<accession>A0A7I4CF02</accession>
<sequence>MSLNSAELGGQANQGLSQQALQEPSYGSNVYVTEQEQTKLVPAEALEVQQEA</sequence>
<keyword evidence="3" id="KW-1185">Reference proteome</keyword>
<reference evidence="2" key="3">
    <citation type="submission" date="2020-12" db="UniProtKB">
        <authorList>
            <consortium name="EnsemblPlants"/>
        </authorList>
    </citation>
    <scope>IDENTIFICATION</scope>
</reference>
<evidence type="ECO:0000256" key="1">
    <source>
        <dbReference type="SAM" id="MobiDB-lite"/>
    </source>
</evidence>
<dbReference type="EMBL" id="ABEU02000023">
    <property type="status" value="NOT_ANNOTATED_CDS"/>
    <property type="molecule type" value="Genomic_DNA"/>
</dbReference>
<dbReference type="EnsemblPlants" id="Pp3c23_14840V3.2">
    <property type="protein sequence ID" value="Pp3c23_14840V3.2"/>
    <property type="gene ID" value="Pp3c23_14840"/>
</dbReference>
<feature type="region of interest" description="Disordered" evidence="1">
    <location>
        <begin position="1"/>
        <end position="29"/>
    </location>
</feature>
<reference evidence="2 3" key="1">
    <citation type="journal article" date="2008" name="Science">
        <title>The Physcomitrella genome reveals evolutionary insights into the conquest of land by plants.</title>
        <authorList>
            <person name="Rensing S."/>
            <person name="Lang D."/>
            <person name="Zimmer A."/>
            <person name="Terry A."/>
            <person name="Salamov A."/>
            <person name="Shapiro H."/>
            <person name="Nishiyama T."/>
            <person name="Perroud P.-F."/>
            <person name="Lindquist E."/>
            <person name="Kamisugi Y."/>
            <person name="Tanahashi T."/>
            <person name="Sakakibara K."/>
            <person name="Fujita T."/>
            <person name="Oishi K."/>
            <person name="Shin-I T."/>
            <person name="Kuroki Y."/>
            <person name="Toyoda A."/>
            <person name="Suzuki Y."/>
            <person name="Hashimoto A."/>
            <person name="Yamaguchi K."/>
            <person name="Sugano A."/>
            <person name="Kohara Y."/>
            <person name="Fujiyama A."/>
            <person name="Anterola A."/>
            <person name="Aoki S."/>
            <person name="Ashton N."/>
            <person name="Barbazuk W.B."/>
            <person name="Barker E."/>
            <person name="Bennetzen J."/>
            <person name="Bezanilla M."/>
            <person name="Blankenship R."/>
            <person name="Cho S.H."/>
            <person name="Dutcher S."/>
            <person name="Estelle M."/>
            <person name="Fawcett J.A."/>
            <person name="Gundlach H."/>
            <person name="Hanada K."/>
            <person name="Heyl A."/>
            <person name="Hicks K.A."/>
            <person name="Hugh J."/>
            <person name="Lohr M."/>
            <person name="Mayer K."/>
            <person name="Melkozernov A."/>
            <person name="Murata T."/>
            <person name="Nelson D."/>
            <person name="Pils B."/>
            <person name="Prigge M."/>
            <person name="Reiss B."/>
            <person name="Renner T."/>
            <person name="Rombauts S."/>
            <person name="Rushton P."/>
            <person name="Sanderfoot A."/>
            <person name="Schween G."/>
            <person name="Shiu S.-H."/>
            <person name="Stueber K."/>
            <person name="Theodoulou F.L."/>
            <person name="Tu H."/>
            <person name="Van de Peer Y."/>
            <person name="Verrier P.J."/>
            <person name="Waters E."/>
            <person name="Wood A."/>
            <person name="Yang L."/>
            <person name="Cove D."/>
            <person name="Cuming A."/>
            <person name="Hasebe M."/>
            <person name="Lucas S."/>
            <person name="Mishler D.B."/>
            <person name="Reski R."/>
            <person name="Grigoriev I."/>
            <person name="Quatrano R.S."/>
            <person name="Boore J.L."/>
        </authorList>
    </citation>
    <scope>NUCLEOTIDE SEQUENCE [LARGE SCALE GENOMIC DNA]</scope>
    <source>
        <strain evidence="2 3">cv. Gransden 2004</strain>
    </source>
</reference>
<organism evidence="2 3">
    <name type="scientific">Physcomitrium patens</name>
    <name type="common">Spreading-leaved earth moss</name>
    <name type="synonym">Physcomitrella patens</name>
    <dbReference type="NCBI Taxonomy" id="3218"/>
    <lineage>
        <taxon>Eukaryota</taxon>
        <taxon>Viridiplantae</taxon>
        <taxon>Streptophyta</taxon>
        <taxon>Embryophyta</taxon>
        <taxon>Bryophyta</taxon>
        <taxon>Bryophytina</taxon>
        <taxon>Bryopsida</taxon>
        <taxon>Funariidae</taxon>
        <taxon>Funariales</taxon>
        <taxon>Funariaceae</taxon>
        <taxon>Physcomitrium</taxon>
    </lineage>
</organism>
<reference evidence="2 3" key="2">
    <citation type="journal article" date="2018" name="Plant J.">
        <title>The Physcomitrella patens chromosome-scale assembly reveals moss genome structure and evolution.</title>
        <authorList>
            <person name="Lang D."/>
            <person name="Ullrich K.K."/>
            <person name="Murat F."/>
            <person name="Fuchs J."/>
            <person name="Jenkins J."/>
            <person name="Haas F.B."/>
            <person name="Piednoel M."/>
            <person name="Gundlach H."/>
            <person name="Van Bel M."/>
            <person name="Meyberg R."/>
            <person name="Vives C."/>
            <person name="Morata J."/>
            <person name="Symeonidi A."/>
            <person name="Hiss M."/>
            <person name="Muchero W."/>
            <person name="Kamisugi Y."/>
            <person name="Saleh O."/>
            <person name="Blanc G."/>
            <person name="Decker E.L."/>
            <person name="van Gessel N."/>
            <person name="Grimwood J."/>
            <person name="Hayes R.D."/>
            <person name="Graham S.W."/>
            <person name="Gunter L.E."/>
            <person name="McDaniel S.F."/>
            <person name="Hoernstein S.N.W."/>
            <person name="Larsson A."/>
            <person name="Li F.W."/>
            <person name="Perroud P.F."/>
            <person name="Phillips J."/>
            <person name="Ranjan P."/>
            <person name="Rokshar D.S."/>
            <person name="Rothfels C.J."/>
            <person name="Schneider L."/>
            <person name="Shu S."/>
            <person name="Stevenson D.W."/>
            <person name="Thummler F."/>
            <person name="Tillich M."/>
            <person name="Villarreal Aguilar J.C."/>
            <person name="Widiez T."/>
            <person name="Wong G.K."/>
            <person name="Wymore A."/>
            <person name="Zhang Y."/>
            <person name="Zimmer A.D."/>
            <person name="Quatrano R.S."/>
            <person name="Mayer K.F.X."/>
            <person name="Goodstein D."/>
            <person name="Casacuberta J.M."/>
            <person name="Vandepoele K."/>
            <person name="Reski R."/>
            <person name="Cuming A.C."/>
            <person name="Tuskan G.A."/>
            <person name="Maumus F."/>
            <person name="Salse J."/>
            <person name="Schmutz J."/>
            <person name="Rensing S.A."/>
        </authorList>
    </citation>
    <scope>NUCLEOTIDE SEQUENCE [LARGE SCALE GENOMIC DNA]</scope>
    <source>
        <strain evidence="2 3">cv. Gransden 2004</strain>
    </source>
</reference>
<dbReference type="Proteomes" id="UP000006727">
    <property type="component" value="Chromosome 23"/>
</dbReference>
<dbReference type="AlphaFoldDB" id="A0A7I4CF02"/>
<name>A0A7I4CF02_PHYPA</name>